<dbReference type="SMART" id="SM00564">
    <property type="entry name" value="PQQ"/>
    <property type="match status" value="6"/>
</dbReference>
<organism evidence="7 8">
    <name type="scientific">Achlya hypogyna</name>
    <name type="common">Oomycete</name>
    <name type="synonym">Protoachlya hypogyna</name>
    <dbReference type="NCBI Taxonomy" id="1202772"/>
    <lineage>
        <taxon>Eukaryota</taxon>
        <taxon>Sar</taxon>
        <taxon>Stramenopiles</taxon>
        <taxon>Oomycota</taxon>
        <taxon>Saprolegniomycetes</taxon>
        <taxon>Saprolegniales</taxon>
        <taxon>Achlyaceae</taxon>
        <taxon>Achlya</taxon>
    </lineage>
</organism>
<dbReference type="Pfam" id="PF00550">
    <property type="entry name" value="PP-binding"/>
    <property type="match status" value="1"/>
</dbReference>
<keyword evidence="8" id="KW-1185">Reference proteome</keyword>
<dbReference type="Gene3D" id="3.30.300.30">
    <property type="match status" value="1"/>
</dbReference>
<sequence length="953" mass="102054">MQKFNAVFERFGAASGADSVAAKIALEGPSISVTYASLHYEASKLVKVLPGRVVAVALPFGVAQIAVVCSAIMGHKVFVPLDDTQSTTRNRKLLRDAGINCLVCMPTSALLDDLQATQTRTSVFHELIVVASWSDDAATITDPTLADDDAMYVLFTSGSSGAPKGVIGSYSATWNRLSWMWAAHPFAANECVLRQTKLSFVDAVAEILGTLCGGATLVVPSASSFAPLIVEDISSFADIMKTHRVTRLTLVPSVLQLLLQSRLLPMFGDLRYLIVSGEMLHIDLVTCAQVALPQCRLLNLYGSTEVAGDVSCWVATTNCTRVSIGSAIANTTLRLVDVSGAIITSDDVPGELWVAGAGLALGYLNRPEEYKARFQTVDGVRWFKTGDVCVWQSGLLYLSGRLDDFVKIAGVQVHLQAVEATARAFLSQVSAPWRVVAVAVVSLGGWHQYDTLVVCVGIDGGSVDTDALLRTIFIDHPTVPAHVFCIALDAFPQTSSGKADRKQVAALFAARSRADTSWLATLLPAKWPVPSELSPSMTLTELGLHSMALAMVLHTLQTDYGVHLRLVDLIGMTLEQLEHTIAHSKRPRESPVPSRKRKRTDPQPAQLRCQWEVQVGKCIDASPRLAVTATETYVVVGSHDHHVLCINAKNGGVKWRIELPDRVEASAAIGAYRVVVGCYDGGIYCLDLFSGEVQWQFATKDQVKCSPLIVAEKAAVVCGSHDHHVYGLDLNSGRLLFTIPFPKSVFSTPAFNADVLYCASLSGDVRAYAWPALLLGEPTPLWSYTLTAPVFCSLRCSPVHNVLLVGCADAALYGFSLEGAVQWTALTAKPIFSSPSLGVVDGRDVAVFGSHDGVVRCVSIATGECIAKLDVGCAVFASPAVFDLEKQPSVCVCTTDGRVFVWKLTAAAPTTATFCGAGDIFSSPVVWGDTIFVGTRGDRMLALALDTTASSPQ</sequence>
<dbReference type="PANTHER" id="PTHR44394:SF1">
    <property type="entry name" value="BETA-ALANINE-ACTIVATING ENZYME"/>
    <property type="match status" value="1"/>
</dbReference>
<dbReference type="PANTHER" id="PTHR44394">
    <property type="entry name" value="BETA-ALANINE-ACTIVATING ENZYME"/>
    <property type="match status" value="1"/>
</dbReference>
<evidence type="ECO:0000256" key="2">
    <source>
        <dbReference type="ARBA" id="ARBA00022553"/>
    </source>
</evidence>
<gene>
    <name evidence="7" type="ORF">ACHHYP_00547</name>
</gene>
<feature type="domain" description="Carrier" evidence="5">
    <location>
        <begin position="530"/>
        <end position="577"/>
    </location>
</feature>
<protein>
    <submittedName>
        <fullName evidence="7">Uncharacterized protein</fullName>
    </submittedName>
</protein>
<dbReference type="Proteomes" id="UP000243579">
    <property type="component" value="Unassembled WGS sequence"/>
</dbReference>
<dbReference type="AlphaFoldDB" id="A0A1V9ZU89"/>
<evidence type="ECO:0000259" key="6">
    <source>
        <dbReference type="Pfam" id="PF13570"/>
    </source>
</evidence>
<evidence type="ECO:0000256" key="1">
    <source>
        <dbReference type="ARBA" id="ARBA00022450"/>
    </source>
</evidence>
<evidence type="ECO:0000259" key="5">
    <source>
        <dbReference type="Pfam" id="PF00550"/>
    </source>
</evidence>
<dbReference type="InterPro" id="IPR000873">
    <property type="entry name" value="AMP-dep_synth/lig_dom"/>
</dbReference>
<dbReference type="Gene3D" id="2.130.10.10">
    <property type="entry name" value="YVTN repeat-like/Quinoprotein amine dehydrogenase"/>
    <property type="match status" value="2"/>
</dbReference>
<dbReference type="InterPro" id="IPR009081">
    <property type="entry name" value="PP-bd_ACP"/>
</dbReference>
<dbReference type="InterPro" id="IPR006162">
    <property type="entry name" value="Ppantetheine_attach_site"/>
</dbReference>
<dbReference type="InterPro" id="IPR011047">
    <property type="entry name" value="Quinoprotein_ADH-like_sf"/>
</dbReference>
<evidence type="ECO:0000259" key="4">
    <source>
        <dbReference type="Pfam" id="PF00501"/>
    </source>
</evidence>
<dbReference type="EMBL" id="JNBR01000005">
    <property type="protein sequence ID" value="OQS01577.1"/>
    <property type="molecule type" value="Genomic_DNA"/>
</dbReference>
<dbReference type="PROSITE" id="PS00455">
    <property type="entry name" value="AMP_BINDING"/>
    <property type="match status" value="1"/>
</dbReference>
<feature type="domain" description="AMP-dependent synthetase/ligase" evidence="4">
    <location>
        <begin position="22"/>
        <end position="364"/>
    </location>
</feature>
<evidence type="ECO:0000256" key="3">
    <source>
        <dbReference type="SAM" id="MobiDB-lite"/>
    </source>
</evidence>
<dbReference type="SUPFAM" id="SSF50998">
    <property type="entry name" value="Quinoprotein alcohol dehydrogenase-like"/>
    <property type="match status" value="1"/>
</dbReference>
<proteinExistence type="predicted"/>
<accession>A0A1V9ZU89</accession>
<keyword evidence="1" id="KW-0596">Phosphopantetheine</keyword>
<dbReference type="InterPro" id="IPR052091">
    <property type="entry name" value="Beta-ala_Activ/Resist"/>
</dbReference>
<evidence type="ECO:0000313" key="7">
    <source>
        <dbReference type="EMBL" id="OQS01577.1"/>
    </source>
</evidence>
<dbReference type="STRING" id="1202772.A0A1V9ZU89"/>
<dbReference type="InterPro" id="IPR002372">
    <property type="entry name" value="PQQ_rpt_dom"/>
</dbReference>
<name>A0A1V9ZU89_ACHHY</name>
<dbReference type="InterPro" id="IPR045851">
    <property type="entry name" value="AMP-bd_C_sf"/>
</dbReference>
<evidence type="ECO:0000313" key="8">
    <source>
        <dbReference type="Proteomes" id="UP000243579"/>
    </source>
</evidence>
<dbReference type="GO" id="GO:0043041">
    <property type="term" value="P:amino acid activation for nonribosomal peptide biosynthetic process"/>
    <property type="evidence" value="ECO:0007669"/>
    <property type="project" value="TreeGrafter"/>
</dbReference>
<dbReference type="InterPro" id="IPR015943">
    <property type="entry name" value="WD40/YVTN_repeat-like_dom_sf"/>
</dbReference>
<dbReference type="Pfam" id="PF00501">
    <property type="entry name" value="AMP-binding"/>
    <property type="match status" value="1"/>
</dbReference>
<dbReference type="PROSITE" id="PS00012">
    <property type="entry name" value="PHOSPHOPANTETHEINE"/>
    <property type="match status" value="1"/>
</dbReference>
<dbReference type="InterPro" id="IPR018391">
    <property type="entry name" value="PQQ_b-propeller_rpt"/>
</dbReference>
<dbReference type="SUPFAM" id="SSF56801">
    <property type="entry name" value="Acetyl-CoA synthetase-like"/>
    <property type="match status" value="1"/>
</dbReference>
<feature type="region of interest" description="Disordered" evidence="3">
    <location>
        <begin position="581"/>
        <end position="605"/>
    </location>
</feature>
<feature type="domain" description="Pyrrolo-quinoline quinone repeat" evidence="6">
    <location>
        <begin position="616"/>
        <end position="944"/>
    </location>
</feature>
<dbReference type="InterPro" id="IPR020845">
    <property type="entry name" value="AMP-binding_CS"/>
</dbReference>
<dbReference type="Gene3D" id="3.40.50.12780">
    <property type="entry name" value="N-terminal domain of ligase-like"/>
    <property type="match status" value="1"/>
</dbReference>
<reference evidence="7 8" key="1">
    <citation type="journal article" date="2014" name="Genome Biol. Evol.">
        <title>The secreted proteins of Achlya hypogyna and Thraustotheca clavata identify the ancestral oomycete secretome and reveal gene acquisitions by horizontal gene transfer.</title>
        <authorList>
            <person name="Misner I."/>
            <person name="Blouin N."/>
            <person name="Leonard G."/>
            <person name="Richards T.A."/>
            <person name="Lane C.E."/>
        </authorList>
    </citation>
    <scope>NUCLEOTIDE SEQUENCE [LARGE SCALE GENOMIC DNA]</scope>
    <source>
        <strain evidence="7 8">ATCC 48635</strain>
    </source>
</reference>
<dbReference type="Pfam" id="PF13570">
    <property type="entry name" value="Beta-prop_ACSF4"/>
    <property type="match status" value="1"/>
</dbReference>
<dbReference type="OrthoDB" id="408177at2759"/>
<keyword evidence="2" id="KW-0597">Phosphoprotein</keyword>
<dbReference type="InterPro" id="IPR042099">
    <property type="entry name" value="ANL_N_sf"/>
</dbReference>
<comment type="caution">
    <text evidence="7">The sequence shown here is derived from an EMBL/GenBank/DDBJ whole genome shotgun (WGS) entry which is preliminary data.</text>
</comment>